<reference evidence="2 3" key="1">
    <citation type="submission" date="2024-08" db="EMBL/GenBank/DDBJ databases">
        <title>Whole-genome sequencing of halo(alkali)philic microorganisms from hypersaline lakes.</title>
        <authorList>
            <person name="Sorokin D.Y."/>
            <person name="Merkel A.Y."/>
            <person name="Messina E."/>
            <person name="Yakimov M."/>
        </authorList>
    </citation>
    <scope>NUCLEOTIDE SEQUENCE [LARGE SCALE GENOMIC DNA]</scope>
    <source>
        <strain evidence="2 3">AB-hyl4</strain>
    </source>
</reference>
<evidence type="ECO:0000259" key="1">
    <source>
        <dbReference type="Pfam" id="PF12705"/>
    </source>
</evidence>
<gene>
    <name evidence="2" type="ORF">ACERK3_03815</name>
</gene>
<dbReference type="Gene3D" id="3.90.320.10">
    <property type="match status" value="1"/>
</dbReference>
<dbReference type="InterPro" id="IPR011604">
    <property type="entry name" value="PDDEXK-like_dom_sf"/>
</dbReference>
<evidence type="ECO:0000313" key="2">
    <source>
        <dbReference type="EMBL" id="MFA9477417.1"/>
    </source>
</evidence>
<name>A0ABV4U3I9_9BACT</name>
<dbReference type="Pfam" id="PF12705">
    <property type="entry name" value="PDDEXK_1"/>
    <property type="match status" value="1"/>
</dbReference>
<sequence>MGVPFKISAKNLGLLATDTQCPRCYWLALRVGFKGVWEKFGPIYNQIDLFTKKHVEAYIDEHGQAPPWMPLAKEVRADITPKRLEHVFAGSNIEVRGHPDGVYKLDNGDAMLIDFKTSKPKTPGDAMFGWYAAQTNAYAHILERNYDLKVRKIYLVFARVQADATAAADVEARQDDGFVMRFKMESVEVERDSAIIPDLTLLVRNMLNEQSAPDAKDGCVDCARLTELYETLHEQATAGYRNDVGEECCIHDQVGETLLVRTTSAA</sequence>
<comment type="caution">
    <text evidence="2">The sequence shown here is derived from an EMBL/GenBank/DDBJ whole genome shotgun (WGS) entry which is preliminary data.</text>
</comment>
<keyword evidence="3" id="KW-1185">Reference proteome</keyword>
<organism evidence="2 3">
    <name type="scientific">Natronomicrosphaera hydrolytica</name>
    <dbReference type="NCBI Taxonomy" id="3242702"/>
    <lineage>
        <taxon>Bacteria</taxon>
        <taxon>Pseudomonadati</taxon>
        <taxon>Planctomycetota</taxon>
        <taxon>Phycisphaerae</taxon>
        <taxon>Phycisphaerales</taxon>
        <taxon>Phycisphaeraceae</taxon>
        <taxon>Natronomicrosphaera</taxon>
    </lineage>
</organism>
<dbReference type="EMBL" id="JBGUBD010000002">
    <property type="protein sequence ID" value="MFA9477417.1"/>
    <property type="molecule type" value="Genomic_DNA"/>
</dbReference>
<dbReference type="InterPro" id="IPR038726">
    <property type="entry name" value="PDDEXK_AddAB-type"/>
</dbReference>
<proteinExistence type="predicted"/>
<dbReference type="Proteomes" id="UP001575105">
    <property type="component" value="Unassembled WGS sequence"/>
</dbReference>
<evidence type="ECO:0000313" key="3">
    <source>
        <dbReference type="Proteomes" id="UP001575105"/>
    </source>
</evidence>
<dbReference type="RefSeq" id="WP_425344342.1">
    <property type="nucleotide sequence ID" value="NZ_JBGUBD010000002.1"/>
</dbReference>
<feature type="domain" description="PD-(D/E)XK endonuclease-like" evidence="1">
    <location>
        <begin position="52"/>
        <end position="223"/>
    </location>
</feature>
<protein>
    <submittedName>
        <fullName evidence="2">PD-(D/E)XK nuclease family protein</fullName>
    </submittedName>
</protein>
<accession>A0ABV4U3I9</accession>